<keyword evidence="2" id="KW-1185">Reference proteome</keyword>
<protein>
    <submittedName>
        <fullName evidence="1">Uncharacterized protein</fullName>
    </submittedName>
</protein>
<name>V2Y728_9FIRM</name>
<dbReference type="Proteomes" id="UP000018227">
    <property type="component" value="Unassembled WGS sequence"/>
</dbReference>
<organism evidence="1 2">
    <name type="scientific">Catonella morbi ATCC 51271</name>
    <dbReference type="NCBI Taxonomy" id="592026"/>
    <lineage>
        <taxon>Bacteria</taxon>
        <taxon>Bacillati</taxon>
        <taxon>Bacillota</taxon>
        <taxon>Clostridia</taxon>
        <taxon>Lachnospirales</taxon>
        <taxon>Lachnospiraceae</taxon>
        <taxon>Catonella</taxon>
    </lineage>
</organism>
<comment type="caution">
    <text evidence="1">The sequence shown here is derived from an EMBL/GenBank/DDBJ whole genome shotgun (WGS) entry which is preliminary data.</text>
</comment>
<dbReference type="STRING" id="592026.GCWU0000282_001213"/>
<dbReference type="EMBL" id="ACIL03000009">
    <property type="protein sequence ID" value="ESL03501.1"/>
    <property type="molecule type" value="Genomic_DNA"/>
</dbReference>
<reference evidence="1 2" key="1">
    <citation type="submission" date="2013-06" db="EMBL/GenBank/DDBJ databases">
        <authorList>
            <person name="Weinstock G."/>
            <person name="Sodergren E."/>
            <person name="Clifton S."/>
            <person name="Fulton L."/>
            <person name="Fulton B."/>
            <person name="Courtney L."/>
            <person name="Fronick C."/>
            <person name="Harrison M."/>
            <person name="Strong C."/>
            <person name="Farmer C."/>
            <person name="Delahaunty K."/>
            <person name="Markovic C."/>
            <person name="Hall O."/>
            <person name="Minx P."/>
            <person name="Tomlinson C."/>
            <person name="Mitreva M."/>
            <person name="Nelson J."/>
            <person name="Hou S."/>
            <person name="Wollam A."/>
            <person name="Pepin K.H."/>
            <person name="Johnson M."/>
            <person name="Bhonagiri V."/>
            <person name="Nash W.E."/>
            <person name="Warren W."/>
            <person name="Chinwalla A."/>
            <person name="Mardis E.R."/>
            <person name="Wilson R.K."/>
        </authorList>
    </citation>
    <scope>NUCLEOTIDE SEQUENCE [LARGE SCALE GENOMIC DNA]</scope>
    <source>
        <strain evidence="1 2">ATCC 51271</strain>
    </source>
</reference>
<gene>
    <name evidence="1" type="ORF">GCWU0000282_001213</name>
</gene>
<evidence type="ECO:0000313" key="1">
    <source>
        <dbReference type="EMBL" id="ESL03501.1"/>
    </source>
</evidence>
<sequence length="83" mass="8940">MKNILLIFLSCYIGLTLLNNGSITGQGLFILMMIALGIFKPILKASGYVDRLAQMETVAKEIKEKTMTAIIGNSGSEKSTSAI</sequence>
<dbReference type="HOGENOM" id="CLU_2536419_0_0_9"/>
<accession>V2Y728</accession>
<dbReference type="AlphaFoldDB" id="V2Y728"/>
<evidence type="ECO:0000313" key="2">
    <source>
        <dbReference type="Proteomes" id="UP000018227"/>
    </source>
</evidence>
<proteinExistence type="predicted"/>